<dbReference type="InterPro" id="IPR002347">
    <property type="entry name" value="SDR_fam"/>
</dbReference>
<evidence type="ECO:0000313" key="2">
    <source>
        <dbReference type="Proteomes" id="UP001064971"/>
    </source>
</evidence>
<proteinExistence type="predicted"/>
<accession>A0ABN6RI48</accession>
<dbReference type="EMBL" id="AP026560">
    <property type="protein sequence ID" value="BDP41549.1"/>
    <property type="molecule type" value="Genomic_DNA"/>
</dbReference>
<organism evidence="1 2">
    <name type="scientific">Deinococcus aetherius</name>
    <dbReference type="NCBI Taxonomy" id="200252"/>
    <lineage>
        <taxon>Bacteria</taxon>
        <taxon>Thermotogati</taxon>
        <taxon>Deinococcota</taxon>
        <taxon>Deinococci</taxon>
        <taxon>Deinococcales</taxon>
        <taxon>Deinococcaceae</taxon>
        <taxon>Deinococcus</taxon>
    </lineage>
</organism>
<dbReference type="Pfam" id="PF13561">
    <property type="entry name" value="adh_short_C2"/>
    <property type="match status" value="1"/>
</dbReference>
<reference evidence="1" key="1">
    <citation type="submission" date="2022-07" db="EMBL/GenBank/DDBJ databases">
        <title>Complete Genome Sequence of the Radioresistant Bacterium Deinococcus aetherius ST0316, Isolated from the Air Dust collected in Lower Stratosphere above Japan.</title>
        <authorList>
            <person name="Satoh K."/>
            <person name="Hagiwara K."/>
            <person name="Katsumata K."/>
            <person name="Kubo A."/>
            <person name="Yokobori S."/>
            <person name="Yamagishi A."/>
            <person name="Oono Y."/>
            <person name="Narumi I."/>
        </authorList>
    </citation>
    <scope>NUCLEOTIDE SEQUENCE</scope>
    <source>
        <strain evidence="1">ST0316</strain>
    </source>
</reference>
<gene>
    <name evidence="1" type="ORF">DAETH_15180</name>
</gene>
<sequence>MIRLDVRDPQDVSRAFEQVERELGVPDILVNNAGISGEVGERRG</sequence>
<dbReference type="Gene3D" id="3.40.50.720">
    <property type="entry name" value="NAD(P)-binding Rossmann-like Domain"/>
    <property type="match status" value="1"/>
</dbReference>
<evidence type="ECO:0008006" key="3">
    <source>
        <dbReference type="Google" id="ProtNLM"/>
    </source>
</evidence>
<evidence type="ECO:0000313" key="1">
    <source>
        <dbReference type="EMBL" id="BDP41549.1"/>
    </source>
</evidence>
<dbReference type="Proteomes" id="UP001064971">
    <property type="component" value="Chromosome"/>
</dbReference>
<keyword evidence="2" id="KW-1185">Reference proteome</keyword>
<dbReference type="SUPFAM" id="SSF51735">
    <property type="entry name" value="NAD(P)-binding Rossmann-fold domains"/>
    <property type="match status" value="1"/>
</dbReference>
<protein>
    <recommendedName>
        <fullName evidence="3">3-oxoacyl-[acyl-carrier protein] reductase</fullName>
    </recommendedName>
</protein>
<dbReference type="InterPro" id="IPR036291">
    <property type="entry name" value="NAD(P)-bd_dom_sf"/>
</dbReference>
<name>A0ABN6RI48_9DEIO</name>